<dbReference type="SMART" id="SM00220">
    <property type="entry name" value="S_TKc"/>
    <property type="match status" value="1"/>
</dbReference>
<dbReference type="InterPro" id="IPR001245">
    <property type="entry name" value="Ser-Thr/Tyr_kinase_cat_dom"/>
</dbReference>
<keyword evidence="2 13" id="KW-0723">Serine/threonine-protein kinase</keyword>
<evidence type="ECO:0000313" key="16">
    <source>
        <dbReference type="Proteomes" id="UP000583929"/>
    </source>
</evidence>
<dbReference type="InterPro" id="IPR017441">
    <property type="entry name" value="Protein_kinase_ATP_BS"/>
</dbReference>
<evidence type="ECO:0000256" key="7">
    <source>
        <dbReference type="ARBA" id="ARBA00022777"/>
    </source>
</evidence>
<dbReference type="SUPFAM" id="SSF56112">
    <property type="entry name" value="Protein kinase-like (PK-like)"/>
    <property type="match status" value="1"/>
</dbReference>
<keyword evidence="5" id="KW-0732">Signal</keyword>
<dbReference type="PROSITE" id="PS50011">
    <property type="entry name" value="PROTEIN_KINASE_DOM"/>
    <property type="match status" value="1"/>
</dbReference>
<evidence type="ECO:0000259" key="14">
    <source>
        <dbReference type="PROSITE" id="PS50011"/>
    </source>
</evidence>
<keyword evidence="3" id="KW-0808">Transferase</keyword>
<reference evidence="15 16" key="1">
    <citation type="journal article" date="2020" name="bioRxiv">
        <title>Sequence and annotation of 42 cannabis genomes reveals extensive copy number variation in cannabinoid synthesis and pathogen resistance genes.</title>
        <authorList>
            <person name="Mckernan K.J."/>
            <person name="Helbert Y."/>
            <person name="Kane L.T."/>
            <person name="Ebling H."/>
            <person name="Zhang L."/>
            <person name="Liu B."/>
            <person name="Eaton Z."/>
            <person name="Mclaughlin S."/>
            <person name="Kingan S."/>
            <person name="Baybayan P."/>
            <person name="Concepcion G."/>
            <person name="Jordan M."/>
            <person name="Riva A."/>
            <person name="Barbazuk W."/>
            <person name="Harkins T."/>
        </authorList>
    </citation>
    <scope>NUCLEOTIDE SEQUENCE [LARGE SCALE GENOMIC DNA]</scope>
    <source>
        <strain evidence="16">cv. Jamaican Lion 4</strain>
        <tissue evidence="15">Leaf</tissue>
    </source>
</reference>
<comment type="subcellular location">
    <subcellularLocation>
        <location evidence="1">Membrane</location>
        <topology evidence="1">Single-pass type I membrane protein</topology>
    </subcellularLocation>
</comment>
<gene>
    <name evidence="15" type="ORF">G4B88_029324</name>
</gene>
<dbReference type="CDD" id="cd14066">
    <property type="entry name" value="STKc_IRAK"/>
    <property type="match status" value="1"/>
</dbReference>
<proteinExistence type="inferred from homology"/>
<organism evidence="15 16">
    <name type="scientific">Cannabis sativa</name>
    <name type="common">Hemp</name>
    <name type="synonym">Marijuana</name>
    <dbReference type="NCBI Taxonomy" id="3483"/>
    <lineage>
        <taxon>Eukaryota</taxon>
        <taxon>Viridiplantae</taxon>
        <taxon>Streptophyta</taxon>
        <taxon>Embryophyta</taxon>
        <taxon>Tracheophyta</taxon>
        <taxon>Spermatophyta</taxon>
        <taxon>Magnoliopsida</taxon>
        <taxon>eudicotyledons</taxon>
        <taxon>Gunneridae</taxon>
        <taxon>Pentapetalae</taxon>
        <taxon>rosids</taxon>
        <taxon>fabids</taxon>
        <taxon>Rosales</taxon>
        <taxon>Cannabaceae</taxon>
        <taxon>Cannabis</taxon>
    </lineage>
</organism>
<evidence type="ECO:0000256" key="13">
    <source>
        <dbReference type="RuleBase" id="RU000304"/>
    </source>
</evidence>
<dbReference type="GO" id="GO:0009506">
    <property type="term" value="C:plasmodesma"/>
    <property type="evidence" value="ECO:0007669"/>
    <property type="project" value="TreeGrafter"/>
</dbReference>
<sequence length="448" mass="50923">MFWRLRRKTHHQQIIKNDEEKASLSPRVVVTVKNQQHCRRFTLDEIRSATNNFDPDLKIGDGGYGRVYKGYIDNDKENPVAIKVLKLKSTSTSTSLIQEIHAFWLEIETISKLRHSHLVSLIGYCDDERFMIIVYKYMAHGTLRDHLYGTGGHESILTWKERLEICIGAARGLAYLHSGTERGIIHRDVKTNNILLDENWVAKVSDFGLSRMGPISPSKSHVTTTDASGTFGYLDPEYFRTRHLNAKSDVYGFGVVLFEVLCGRAAVDMSLDEEQQSLAQWAQYNVKNGTLDHIVDENLRGEIRPECLKVYGKIANRCLRSERKRRPTMADVLKALEIAQRVQEGDPAAAEEGIKISESNSIEEKISCWGGGNQVDLSPPCKDTVVHSCPTVLFEKTKSQKMLVRFFSEKAGFKWAMQPSSRALIKALCFKCSYTLKDRSERKYDPVQ</sequence>
<protein>
    <recommendedName>
        <fullName evidence="14">Protein kinase domain-containing protein</fullName>
    </recommendedName>
</protein>
<keyword evidence="16" id="KW-1185">Reference proteome</keyword>
<accession>A0A803QKN3</accession>
<comment type="similarity">
    <text evidence="13">Belongs to the protein kinase superfamily.</text>
</comment>
<dbReference type="FunFam" id="1.10.510.10:FF:000252">
    <property type="entry name" value="Receptor-like protein kinase FERONIA"/>
    <property type="match status" value="1"/>
</dbReference>
<accession>A0A7J6G1N7</accession>
<dbReference type="PANTHER" id="PTHR27003:SF287">
    <property type="entry name" value="PROTEIN KINASE DOMAIN-CONTAINING PROTEIN"/>
    <property type="match status" value="1"/>
</dbReference>
<evidence type="ECO:0000256" key="9">
    <source>
        <dbReference type="ARBA" id="ARBA00022989"/>
    </source>
</evidence>
<evidence type="ECO:0000256" key="4">
    <source>
        <dbReference type="ARBA" id="ARBA00022692"/>
    </source>
</evidence>
<dbReference type="InterPro" id="IPR000719">
    <property type="entry name" value="Prot_kinase_dom"/>
</dbReference>
<dbReference type="PANTHER" id="PTHR27003">
    <property type="entry name" value="OS07G0166700 PROTEIN"/>
    <property type="match status" value="1"/>
</dbReference>
<evidence type="ECO:0000256" key="1">
    <source>
        <dbReference type="ARBA" id="ARBA00004479"/>
    </source>
</evidence>
<name>A0A7J6G1N7_CANSA</name>
<dbReference type="GO" id="GO:0004714">
    <property type="term" value="F:transmembrane receptor protein tyrosine kinase activity"/>
    <property type="evidence" value="ECO:0007669"/>
    <property type="project" value="InterPro"/>
</dbReference>
<dbReference type="Pfam" id="PF07714">
    <property type="entry name" value="PK_Tyr_Ser-Thr"/>
    <property type="match status" value="1"/>
</dbReference>
<feature type="binding site" evidence="12">
    <location>
        <position position="83"/>
    </location>
    <ligand>
        <name>ATP</name>
        <dbReference type="ChEBI" id="CHEBI:30616"/>
    </ligand>
</feature>
<keyword evidence="11" id="KW-0325">Glycoprotein</keyword>
<dbReference type="FunFam" id="3.30.200.20:FF:000039">
    <property type="entry name" value="receptor-like protein kinase FERONIA"/>
    <property type="match status" value="1"/>
</dbReference>
<dbReference type="InterPro" id="IPR011009">
    <property type="entry name" value="Kinase-like_dom_sf"/>
</dbReference>
<evidence type="ECO:0000256" key="5">
    <source>
        <dbReference type="ARBA" id="ARBA00022729"/>
    </source>
</evidence>
<dbReference type="PROSITE" id="PS00108">
    <property type="entry name" value="PROTEIN_KINASE_ST"/>
    <property type="match status" value="1"/>
</dbReference>
<dbReference type="OMA" id="IGRSHMI"/>
<evidence type="ECO:0000313" key="15">
    <source>
        <dbReference type="EMBL" id="KAF4375960.1"/>
    </source>
</evidence>
<keyword evidence="7" id="KW-0418">Kinase</keyword>
<evidence type="ECO:0000256" key="2">
    <source>
        <dbReference type="ARBA" id="ARBA00022527"/>
    </source>
</evidence>
<evidence type="ECO:0000256" key="8">
    <source>
        <dbReference type="ARBA" id="ARBA00022840"/>
    </source>
</evidence>
<evidence type="ECO:0000256" key="12">
    <source>
        <dbReference type="PROSITE-ProRule" id="PRU10141"/>
    </source>
</evidence>
<evidence type="ECO:0000256" key="10">
    <source>
        <dbReference type="ARBA" id="ARBA00023136"/>
    </source>
</evidence>
<dbReference type="InterPro" id="IPR045272">
    <property type="entry name" value="ANXUR1/2-like"/>
</dbReference>
<evidence type="ECO:0000256" key="3">
    <source>
        <dbReference type="ARBA" id="ARBA00022679"/>
    </source>
</evidence>
<dbReference type="PROSITE" id="PS00107">
    <property type="entry name" value="PROTEIN_KINASE_ATP"/>
    <property type="match status" value="1"/>
</dbReference>
<dbReference type="InterPro" id="IPR008271">
    <property type="entry name" value="Ser/Thr_kinase_AS"/>
</dbReference>
<dbReference type="GO" id="GO:0004674">
    <property type="term" value="F:protein serine/threonine kinase activity"/>
    <property type="evidence" value="ECO:0007669"/>
    <property type="project" value="UniProtKB-KW"/>
</dbReference>
<keyword evidence="9" id="KW-1133">Transmembrane helix</keyword>
<dbReference type="GO" id="GO:0005886">
    <property type="term" value="C:plasma membrane"/>
    <property type="evidence" value="ECO:0007669"/>
    <property type="project" value="TreeGrafter"/>
</dbReference>
<keyword evidence="6 12" id="KW-0547">Nucleotide-binding</keyword>
<dbReference type="Gene3D" id="3.30.200.20">
    <property type="entry name" value="Phosphorylase Kinase, domain 1"/>
    <property type="match status" value="1"/>
</dbReference>
<dbReference type="Gene3D" id="1.10.510.10">
    <property type="entry name" value="Transferase(Phosphotransferase) domain 1"/>
    <property type="match status" value="1"/>
</dbReference>
<keyword evidence="8 12" id="KW-0067">ATP-binding</keyword>
<evidence type="ECO:0000256" key="11">
    <source>
        <dbReference type="ARBA" id="ARBA00023180"/>
    </source>
</evidence>
<dbReference type="EMBL" id="JAATIQ010000158">
    <property type="protein sequence ID" value="KAF4375960.1"/>
    <property type="molecule type" value="Genomic_DNA"/>
</dbReference>
<keyword evidence="4" id="KW-0812">Transmembrane</keyword>
<dbReference type="GO" id="GO:0005524">
    <property type="term" value="F:ATP binding"/>
    <property type="evidence" value="ECO:0007669"/>
    <property type="project" value="UniProtKB-UniRule"/>
</dbReference>
<comment type="caution">
    <text evidence="15">The sequence shown here is derived from an EMBL/GenBank/DDBJ whole genome shotgun (WGS) entry which is preliminary data.</text>
</comment>
<feature type="domain" description="Protein kinase" evidence="14">
    <location>
        <begin position="53"/>
        <end position="338"/>
    </location>
</feature>
<keyword evidence="10" id="KW-0472">Membrane</keyword>
<evidence type="ECO:0000256" key="6">
    <source>
        <dbReference type="ARBA" id="ARBA00022741"/>
    </source>
</evidence>
<dbReference type="AlphaFoldDB" id="A0A7J6G1N7"/>
<dbReference type="Proteomes" id="UP000583929">
    <property type="component" value="Unassembled WGS sequence"/>
</dbReference>